<evidence type="ECO:0000313" key="2">
    <source>
        <dbReference type="Proteomes" id="UP000653275"/>
    </source>
</evidence>
<dbReference type="AlphaFoldDB" id="A0AAP2F222"/>
<dbReference type="EMBL" id="JAENMS010000019">
    <property type="protein sequence ID" value="MBL5937096.1"/>
    <property type="molecule type" value="Genomic_DNA"/>
</dbReference>
<dbReference type="Proteomes" id="UP000653275">
    <property type="component" value="Unassembled WGS sequence"/>
</dbReference>
<comment type="caution">
    <text evidence="1">The sequence shown here is derived from an EMBL/GenBank/DDBJ whole genome shotgun (WGS) entry which is preliminary data.</text>
</comment>
<reference evidence="1" key="1">
    <citation type="submission" date="2020-12" db="EMBL/GenBank/DDBJ databases">
        <title>Draft genome sequence of Enterobacter spp., Lelliottia spp. and Serratia spp. isolated from drinking water reservoirs and lakes.</title>
        <authorList>
            <person name="Reitter C."/>
            <person name="Neuhaus K."/>
            <person name="Huegler M."/>
        </authorList>
    </citation>
    <scope>NUCLEOTIDE SEQUENCE</scope>
    <source>
        <strain evidence="1">TZW15</strain>
    </source>
</reference>
<sequence length="185" mass="20620">MASFSNNVKVTNFQIKSTEPIYSNQTWTGQRIMRSTGIQYYNIQFTLNLNPSALTEVNSFLAQYAQGRPFTLSLGVAGTYHGTQTGSVTSTGLIQPGNMIIPTSTNTLAIGEWVQFNNHNKLYRIMERTNTSITIFPALQNTVQASEVIRYNNLIIEAVLDPDNDYTMPVGNIMNITLKATENIQ</sequence>
<proteinExistence type="predicted"/>
<evidence type="ECO:0000313" key="1">
    <source>
        <dbReference type="EMBL" id="MBL5937096.1"/>
    </source>
</evidence>
<organism evidence="1 2">
    <name type="scientific">Lelliottia amnigena</name>
    <name type="common">Enterobacter amnigenus</name>
    <dbReference type="NCBI Taxonomy" id="61646"/>
    <lineage>
        <taxon>Bacteria</taxon>
        <taxon>Pseudomonadati</taxon>
        <taxon>Pseudomonadota</taxon>
        <taxon>Gammaproteobacteria</taxon>
        <taxon>Enterobacterales</taxon>
        <taxon>Enterobacteriaceae</taxon>
        <taxon>Lelliottia</taxon>
    </lineage>
</organism>
<gene>
    <name evidence="1" type="ORF">I7V27_22005</name>
</gene>
<protein>
    <submittedName>
        <fullName evidence="1">Uncharacterized protein</fullName>
    </submittedName>
</protein>
<name>A0AAP2F222_LELAM</name>
<accession>A0AAP2F222</accession>
<dbReference type="RefSeq" id="WP_202666545.1">
    <property type="nucleotide sequence ID" value="NZ_JAENMR010000019.1"/>
</dbReference>